<dbReference type="Pfam" id="PF02706">
    <property type="entry name" value="Wzz"/>
    <property type="match status" value="1"/>
</dbReference>
<dbReference type="GO" id="GO:0004713">
    <property type="term" value="F:protein tyrosine kinase activity"/>
    <property type="evidence" value="ECO:0007669"/>
    <property type="project" value="TreeGrafter"/>
</dbReference>
<comment type="subcellular location">
    <subcellularLocation>
        <location evidence="1">Cell membrane</location>
        <topology evidence="1">Multi-pass membrane protein</topology>
    </subcellularLocation>
</comment>
<keyword evidence="3" id="KW-1003">Cell membrane</keyword>
<keyword evidence="5 7" id="KW-1133">Transmembrane helix</keyword>
<evidence type="ECO:0000313" key="10">
    <source>
        <dbReference type="Proteomes" id="UP000380867"/>
    </source>
</evidence>
<feature type="transmembrane region" description="Helical" evidence="7">
    <location>
        <begin position="23"/>
        <end position="43"/>
    </location>
</feature>
<protein>
    <recommendedName>
        <fullName evidence="8">Polysaccharide chain length determinant N-terminal domain-containing protein</fullName>
    </recommendedName>
</protein>
<dbReference type="InterPro" id="IPR003856">
    <property type="entry name" value="LPS_length_determ_N"/>
</dbReference>
<keyword evidence="6 7" id="KW-0472">Membrane</keyword>
<dbReference type="OrthoDB" id="9812433at2"/>
<feature type="domain" description="Polysaccharide chain length determinant N-terminal" evidence="8">
    <location>
        <begin position="15"/>
        <end position="94"/>
    </location>
</feature>
<evidence type="ECO:0000313" key="9">
    <source>
        <dbReference type="EMBL" id="KAA1395810.1"/>
    </source>
</evidence>
<keyword evidence="4 7" id="KW-0812">Transmembrane</keyword>
<dbReference type="PANTHER" id="PTHR32309:SF13">
    <property type="entry name" value="FERRIC ENTEROBACTIN TRANSPORT PROTEIN FEPE"/>
    <property type="match status" value="1"/>
</dbReference>
<keyword evidence="10" id="KW-1185">Reference proteome</keyword>
<evidence type="ECO:0000256" key="6">
    <source>
        <dbReference type="ARBA" id="ARBA00023136"/>
    </source>
</evidence>
<name>A0A5M4FD22_9ACTN</name>
<dbReference type="PANTHER" id="PTHR32309">
    <property type="entry name" value="TYROSINE-PROTEIN KINASE"/>
    <property type="match status" value="1"/>
</dbReference>
<dbReference type="GO" id="GO:0005886">
    <property type="term" value="C:plasma membrane"/>
    <property type="evidence" value="ECO:0007669"/>
    <property type="project" value="UniProtKB-SubCell"/>
</dbReference>
<evidence type="ECO:0000256" key="7">
    <source>
        <dbReference type="SAM" id="Phobius"/>
    </source>
</evidence>
<dbReference type="InterPro" id="IPR050445">
    <property type="entry name" value="Bact_polysacc_biosynth/exp"/>
</dbReference>
<evidence type="ECO:0000256" key="3">
    <source>
        <dbReference type="ARBA" id="ARBA00022475"/>
    </source>
</evidence>
<organism evidence="9 10">
    <name type="scientific">Aeromicrobium ginsengisoli</name>
    <dbReference type="NCBI Taxonomy" id="363867"/>
    <lineage>
        <taxon>Bacteria</taxon>
        <taxon>Bacillati</taxon>
        <taxon>Actinomycetota</taxon>
        <taxon>Actinomycetes</taxon>
        <taxon>Propionibacteriales</taxon>
        <taxon>Nocardioidaceae</taxon>
        <taxon>Aeromicrobium</taxon>
    </lineage>
</organism>
<evidence type="ECO:0000256" key="5">
    <source>
        <dbReference type="ARBA" id="ARBA00022989"/>
    </source>
</evidence>
<comment type="similarity">
    <text evidence="2">Belongs to the CpsC/CapA family.</text>
</comment>
<comment type="caution">
    <text evidence="9">The sequence shown here is derived from an EMBL/GenBank/DDBJ whole genome shotgun (WGS) entry which is preliminary data.</text>
</comment>
<evidence type="ECO:0000256" key="4">
    <source>
        <dbReference type="ARBA" id="ARBA00022692"/>
    </source>
</evidence>
<proteinExistence type="inferred from homology"/>
<gene>
    <name evidence="9" type="ORF">ESP70_016875</name>
</gene>
<evidence type="ECO:0000256" key="2">
    <source>
        <dbReference type="ARBA" id="ARBA00006683"/>
    </source>
</evidence>
<reference evidence="9" key="1">
    <citation type="submission" date="2019-09" db="EMBL/GenBank/DDBJ databases">
        <authorList>
            <person name="Li J."/>
        </authorList>
    </citation>
    <scope>NUCLEOTIDE SEQUENCE [LARGE SCALE GENOMIC DNA]</scope>
    <source>
        <strain evidence="9">JCM 14732</strain>
    </source>
</reference>
<dbReference type="AlphaFoldDB" id="A0A5M4FD22"/>
<evidence type="ECO:0000259" key="8">
    <source>
        <dbReference type="Pfam" id="PF02706"/>
    </source>
</evidence>
<dbReference type="EMBL" id="SDPQ02000003">
    <property type="protein sequence ID" value="KAA1395810.1"/>
    <property type="molecule type" value="Genomic_DNA"/>
</dbReference>
<accession>A0A5M4FD22</accession>
<evidence type="ECO:0000256" key="1">
    <source>
        <dbReference type="ARBA" id="ARBA00004651"/>
    </source>
</evidence>
<sequence>MVTEQQESQVHPYDYFHALRRGWPILVVATICGLLAAIALSALTTTQYTATTRIYFTASGGAKGEDLSNAAQYALARVQGFDALARSSTVLDPVAAESGGTVSAGQLAGQVSVSTSMTTTMVDVSVADTSAKRAATLSEAVSTSLIKEVDVLERPSKDSPASMTGTIVSPAQVPSAPSSPNWTVNLLAGLVIGAMIGSGVVATREFSARARVSDRAGT</sequence>
<dbReference type="Proteomes" id="UP000380867">
    <property type="component" value="Unassembled WGS sequence"/>
</dbReference>